<reference evidence="1" key="1">
    <citation type="submission" date="2018-05" db="EMBL/GenBank/DDBJ databases">
        <authorList>
            <person name="Lanie J.A."/>
            <person name="Ng W.-L."/>
            <person name="Kazmierczak K.M."/>
            <person name="Andrzejewski T.M."/>
            <person name="Davidsen T.M."/>
            <person name="Wayne K.J."/>
            <person name="Tettelin H."/>
            <person name="Glass J.I."/>
            <person name="Rusch D."/>
            <person name="Podicherti R."/>
            <person name="Tsui H.-C.T."/>
            <person name="Winkler M.E."/>
        </authorList>
    </citation>
    <scope>NUCLEOTIDE SEQUENCE</scope>
</reference>
<sequence length="28" mass="2798">MAAAAALPSITASPNRCVGGNVERAKIE</sequence>
<feature type="non-terminal residue" evidence="1">
    <location>
        <position position="28"/>
    </location>
</feature>
<organism evidence="1">
    <name type="scientific">marine metagenome</name>
    <dbReference type="NCBI Taxonomy" id="408172"/>
    <lineage>
        <taxon>unclassified sequences</taxon>
        <taxon>metagenomes</taxon>
        <taxon>ecological metagenomes</taxon>
    </lineage>
</organism>
<name>A0A382SXW9_9ZZZZ</name>
<dbReference type="AlphaFoldDB" id="A0A382SXW9"/>
<proteinExistence type="predicted"/>
<accession>A0A382SXW9</accession>
<dbReference type="EMBL" id="UINC01132448">
    <property type="protein sequence ID" value="SVD14779.1"/>
    <property type="molecule type" value="Genomic_DNA"/>
</dbReference>
<evidence type="ECO:0000313" key="1">
    <source>
        <dbReference type="EMBL" id="SVD14779.1"/>
    </source>
</evidence>
<protein>
    <submittedName>
        <fullName evidence="1">Uncharacterized protein</fullName>
    </submittedName>
</protein>
<gene>
    <name evidence="1" type="ORF">METZ01_LOCUS367633</name>
</gene>